<dbReference type="Pfam" id="PF18029">
    <property type="entry name" value="Glyoxalase_6"/>
    <property type="match status" value="1"/>
</dbReference>
<sequence length="127" mass="13852">MNTDTTNPVRLAMTTVDCADPKPLGEFYSRLLGWEITYQDDNAVMLSGGDGPALGFGRVDEYTPPPWPDPHGAKAFHLDLSVADIPAAERRAVELGATVPDFQPGGDRWRVLLDPAGRPFCLATWPE</sequence>
<dbReference type="InterPro" id="IPR041581">
    <property type="entry name" value="Glyoxalase_6"/>
</dbReference>
<dbReference type="RefSeq" id="WP_147137491.1">
    <property type="nucleotide sequence ID" value="NZ_BAABIJ010000002.1"/>
</dbReference>
<dbReference type="Gene3D" id="3.10.180.10">
    <property type="entry name" value="2,3-Dihydroxybiphenyl 1,2-Dioxygenase, domain 1"/>
    <property type="match status" value="1"/>
</dbReference>
<reference evidence="2 3" key="1">
    <citation type="journal article" date="2013" name="Stand. Genomic Sci.">
        <title>Genomic Encyclopedia of Type Strains, Phase I: The one thousand microbial genomes (KMG-I) project.</title>
        <authorList>
            <person name="Kyrpides N.C."/>
            <person name="Woyke T."/>
            <person name="Eisen J.A."/>
            <person name="Garrity G."/>
            <person name="Lilburn T.G."/>
            <person name="Beck B.J."/>
            <person name="Whitman W.B."/>
            <person name="Hugenholtz P."/>
            <person name="Klenk H.P."/>
        </authorList>
    </citation>
    <scope>NUCLEOTIDE SEQUENCE [LARGE SCALE GENOMIC DNA]</scope>
    <source>
        <strain evidence="2 3">DSM 45044</strain>
    </source>
</reference>
<dbReference type="SUPFAM" id="SSF54593">
    <property type="entry name" value="Glyoxalase/Bleomycin resistance protein/Dihydroxybiphenyl dioxygenase"/>
    <property type="match status" value="1"/>
</dbReference>
<dbReference type="Proteomes" id="UP000321617">
    <property type="component" value="Unassembled WGS sequence"/>
</dbReference>
<comment type="caution">
    <text evidence="2">The sequence shown here is derived from an EMBL/GenBank/DDBJ whole genome shotgun (WGS) entry which is preliminary data.</text>
</comment>
<keyword evidence="3" id="KW-1185">Reference proteome</keyword>
<organism evidence="2 3">
    <name type="scientific">Stackebrandtia albiflava</name>
    <dbReference type="NCBI Taxonomy" id="406432"/>
    <lineage>
        <taxon>Bacteria</taxon>
        <taxon>Bacillati</taxon>
        <taxon>Actinomycetota</taxon>
        <taxon>Actinomycetes</taxon>
        <taxon>Glycomycetales</taxon>
        <taxon>Glycomycetaceae</taxon>
        <taxon>Stackebrandtia</taxon>
    </lineage>
</organism>
<evidence type="ECO:0000313" key="2">
    <source>
        <dbReference type="EMBL" id="TWJ11437.1"/>
    </source>
</evidence>
<dbReference type="PANTHER" id="PTHR35908:SF1">
    <property type="entry name" value="CONSERVED PROTEIN"/>
    <property type="match status" value="1"/>
</dbReference>
<dbReference type="OrthoDB" id="1645442at2"/>
<gene>
    <name evidence="2" type="ORF">LX16_2158</name>
</gene>
<dbReference type="PANTHER" id="PTHR35908">
    <property type="entry name" value="HYPOTHETICAL FUSION PROTEIN"/>
    <property type="match status" value="1"/>
</dbReference>
<dbReference type="PROSITE" id="PS51819">
    <property type="entry name" value="VOC"/>
    <property type="match status" value="1"/>
</dbReference>
<dbReference type="InterPro" id="IPR029068">
    <property type="entry name" value="Glyas_Bleomycin-R_OHBP_Dase"/>
</dbReference>
<dbReference type="AlphaFoldDB" id="A0A562V0V5"/>
<evidence type="ECO:0000259" key="1">
    <source>
        <dbReference type="PROSITE" id="PS51819"/>
    </source>
</evidence>
<accession>A0A562V0V5</accession>
<feature type="domain" description="VOC" evidence="1">
    <location>
        <begin position="10"/>
        <end position="125"/>
    </location>
</feature>
<dbReference type="InterPro" id="IPR037523">
    <property type="entry name" value="VOC_core"/>
</dbReference>
<protein>
    <recommendedName>
        <fullName evidence="1">VOC domain-containing protein</fullName>
    </recommendedName>
</protein>
<dbReference type="CDD" id="cd06587">
    <property type="entry name" value="VOC"/>
    <property type="match status" value="1"/>
</dbReference>
<evidence type="ECO:0000313" key="3">
    <source>
        <dbReference type="Proteomes" id="UP000321617"/>
    </source>
</evidence>
<proteinExistence type="predicted"/>
<name>A0A562V0V5_9ACTN</name>
<dbReference type="EMBL" id="VLLL01000006">
    <property type="protein sequence ID" value="TWJ11437.1"/>
    <property type="molecule type" value="Genomic_DNA"/>
</dbReference>